<name>A0A8J3EYY3_9BIFI</name>
<comment type="caution">
    <text evidence="2">The sequence shown here is derived from an EMBL/GenBank/DDBJ whole genome shotgun (WGS) entry which is preliminary data.</text>
</comment>
<reference evidence="2" key="1">
    <citation type="journal article" date="2014" name="Int. J. Syst. Evol. Microbiol.">
        <title>Complete genome sequence of Corynebacterium casei LMG S-19264T (=DSM 44701T), isolated from a smear-ripened cheese.</title>
        <authorList>
            <consortium name="US DOE Joint Genome Institute (JGI-PGF)"/>
            <person name="Walter F."/>
            <person name="Albersmeier A."/>
            <person name="Kalinowski J."/>
            <person name="Ruckert C."/>
        </authorList>
    </citation>
    <scope>NUCLEOTIDE SEQUENCE</scope>
    <source>
        <strain evidence="2">CCM 8606</strain>
    </source>
</reference>
<protein>
    <submittedName>
        <fullName evidence="2">Uncharacterized protein</fullName>
    </submittedName>
</protein>
<reference evidence="2" key="2">
    <citation type="submission" date="2020-09" db="EMBL/GenBank/DDBJ databases">
        <authorList>
            <person name="Sun Q."/>
            <person name="Sedlacek I."/>
        </authorList>
    </citation>
    <scope>NUCLEOTIDE SEQUENCE</scope>
    <source>
        <strain evidence="2">CCM 8606</strain>
    </source>
</reference>
<dbReference type="Proteomes" id="UP000619536">
    <property type="component" value="Unassembled WGS sequence"/>
</dbReference>
<dbReference type="AlphaFoldDB" id="A0A8J3EYY3"/>
<proteinExistence type="predicted"/>
<feature type="compositionally biased region" description="Basic residues" evidence="1">
    <location>
        <begin position="60"/>
        <end position="74"/>
    </location>
</feature>
<feature type="region of interest" description="Disordered" evidence="1">
    <location>
        <begin position="52"/>
        <end position="74"/>
    </location>
</feature>
<dbReference type="EMBL" id="BMDH01000003">
    <property type="protein sequence ID" value="GGI14722.1"/>
    <property type="molecule type" value="Genomic_DNA"/>
</dbReference>
<organism evidence="2 3">
    <name type="scientific">Galliscardovia ingluviei</name>
    <dbReference type="NCBI Taxonomy" id="1769422"/>
    <lineage>
        <taxon>Bacteria</taxon>
        <taxon>Bacillati</taxon>
        <taxon>Actinomycetota</taxon>
        <taxon>Actinomycetes</taxon>
        <taxon>Bifidobacteriales</taxon>
        <taxon>Bifidobacteriaceae</taxon>
        <taxon>Galliscardovia</taxon>
    </lineage>
</organism>
<sequence>MQHQTARELLLTQQQIQQLQARIDMNDKVLSSLINLVTQMAQLQATILQTHHNNIQQAKRQQRKRTSQRRSPRA</sequence>
<accession>A0A8J3EYY3</accession>
<evidence type="ECO:0000313" key="3">
    <source>
        <dbReference type="Proteomes" id="UP000619536"/>
    </source>
</evidence>
<evidence type="ECO:0000313" key="2">
    <source>
        <dbReference type="EMBL" id="GGI14722.1"/>
    </source>
</evidence>
<evidence type="ECO:0000256" key="1">
    <source>
        <dbReference type="SAM" id="MobiDB-lite"/>
    </source>
</evidence>
<gene>
    <name evidence="2" type="ORF">GCM10007377_12340</name>
</gene>
<keyword evidence="3" id="KW-1185">Reference proteome</keyword>